<gene>
    <name evidence="1" type="ORF">V2H45_12975</name>
</gene>
<dbReference type="EMBL" id="JAZBJZ010000047">
    <property type="protein sequence ID" value="MEE3717646.1"/>
    <property type="molecule type" value="Genomic_DNA"/>
</dbReference>
<dbReference type="AlphaFoldDB" id="A0AAW9Q437"/>
<proteinExistence type="predicted"/>
<evidence type="ECO:0000313" key="2">
    <source>
        <dbReference type="Proteomes" id="UP001333818"/>
    </source>
</evidence>
<organism evidence="1 2">
    <name type="scientific">Tumidithrix elongata BACA0141</name>
    <dbReference type="NCBI Taxonomy" id="2716417"/>
    <lineage>
        <taxon>Bacteria</taxon>
        <taxon>Bacillati</taxon>
        <taxon>Cyanobacteriota</taxon>
        <taxon>Cyanophyceae</taxon>
        <taxon>Pseudanabaenales</taxon>
        <taxon>Pseudanabaenaceae</taxon>
        <taxon>Tumidithrix</taxon>
        <taxon>Tumidithrix elongata</taxon>
    </lineage>
</organism>
<protein>
    <submittedName>
        <fullName evidence="1">Uncharacterized protein</fullName>
    </submittedName>
</protein>
<dbReference type="Proteomes" id="UP001333818">
    <property type="component" value="Unassembled WGS sequence"/>
</dbReference>
<name>A0AAW9Q437_9CYAN</name>
<sequence length="171" mass="20019">MIHYDLPQLISGFVDRKLLFDLDGQTEGILPCQIFSLAAYAQEALTFQILLEDGSLFSYVPLHLLYHKPPEAINLLELEDLVYHNCPDSTLCIHRFERLSRDVVNCFFKRKQAWLVGDYIFTMDWYCGNDLLHFIQLHNGQFALLPNHKVKFLNGDPHFQPFKKLHAIWKV</sequence>
<comment type="caution">
    <text evidence="1">The sequence shown here is derived from an EMBL/GenBank/DDBJ whole genome shotgun (WGS) entry which is preliminary data.</text>
</comment>
<keyword evidence="2" id="KW-1185">Reference proteome</keyword>
<accession>A0AAW9Q437</accession>
<evidence type="ECO:0000313" key="1">
    <source>
        <dbReference type="EMBL" id="MEE3717646.1"/>
    </source>
</evidence>
<dbReference type="RefSeq" id="WP_330484077.1">
    <property type="nucleotide sequence ID" value="NZ_JAZBJZ010000047.1"/>
</dbReference>
<reference evidence="1" key="1">
    <citation type="submission" date="2024-01" db="EMBL/GenBank/DDBJ databases">
        <title>Bank of Algae and Cyanobacteria of the Azores (BACA) strain genomes.</title>
        <authorList>
            <person name="Luz R."/>
            <person name="Cordeiro R."/>
            <person name="Fonseca A."/>
            <person name="Goncalves V."/>
        </authorList>
    </citation>
    <scope>NUCLEOTIDE SEQUENCE</scope>
    <source>
        <strain evidence="1">BACA0141</strain>
    </source>
</reference>